<feature type="region of interest" description="Disordered" evidence="1">
    <location>
        <begin position="366"/>
        <end position="448"/>
    </location>
</feature>
<dbReference type="InterPro" id="IPR029058">
    <property type="entry name" value="AB_hydrolase_fold"/>
</dbReference>
<dbReference type="AlphaFoldDB" id="V6DJY0"/>
<dbReference type="Proteomes" id="UP000018769">
    <property type="component" value="Chromosome I"/>
</dbReference>
<sequence>MKKNIAKILPIIILINTYSQSMSLFEALAKSKSRRTEQSDLEQGQQAADMEQQEMTSSMKSALGLFHLARRIVDPVSIKGKEIDNEEETIDVELSSDSEKVTINQKTYSSSFTVSKEPQKSESKSKSRYEILADEIQCSWIKEEMPEGLSQICQDVLKIKLCIDGILYDSEISDVSKEEAIRLNSFLDKIYQSIKSKSQSIEEWNFQRDIIMSGINNIIQVEKESKFELKSDSKTESLQTEKPEFELISSVSSIITKKIAKLNKRFDEIDAHYRKSLQEDRQKRAIELDKIYNKDSISNELRSTVIKLTNQGFDFIDQSSSSRQKRYKSYAERDYKEACYSKLRLIIDIKNQPIPLNPRDIKEDLKTSSENINKAENSSIDPEAEMESEPTVNISKRSQKRRRQRERKKNQKAETKVEEESTSTPSMPSKQDDKTTEPAHKETSGKLADDIVDGDSCWKLNPTDPSPVVLNKSDFQNEDRPLLIRKRQFYRPDIVKDKQSLIVFIVIHGTWQKDAIEFHKDIDQNVKDLSGLIYNNIKKFAAFYATAKKKNLELLSFKWKGALGDGSRTDAGAFLKNLILQTSTYKTAELVLLGHSHGCNVINDFTNRIERPIALLIYFGCPRREEIKYQPTNYKALLYFISDSDYFTIAGRGHVKAALSVAGPIAFGTVSGGFLGYHVGSTIEDSTRGRIGGSIVGSVAGGVMAIPPSAMIFRMAMEGTNHFPEKNEVITAGFRVKLDSWNSNHGDLMKVVKYLPNILEKIMKNYRRHYMHSGNFHLNIDTEGKSGDPITLVIAEKEDKKIIDYPEITDVISLQTDEENYQYGWGPKQEKLESDYSQSETKAYSEKYKGLDITKNYPLEMSIFK</sequence>
<reference evidence="2 3" key="1">
    <citation type="journal article" date="2015" name="Biol. Direct">
        <title>Babela massiliensis, a representative of a widespread bacterial phylum with unusual adaptations to parasitism in amoebae.</title>
        <authorList>
            <person name="Pagnier I."/>
            <person name="Yutin N."/>
            <person name="Croce O."/>
            <person name="Makarova K.S."/>
            <person name="Wolf Y.I."/>
            <person name="Benamar S."/>
            <person name="Raoult D."/>
            <person name="Koonin E.V."/>
            <person name="La Scola B."/>
        </authorList>
    </citation>
    <scope>NUCLEOTIDE SEQUENCE [LARGE SCALE GENOMIC DNA]</scope>
    <source>
        <strain evidence="3">BABL1</strain>
    </source>
</reference>
<dbReference type="KEGG" id="dpb:BABL1_gene_194"/>
<evidence type="ECO:0000313" key="3">
    <source>
        <dbReference type="Proteomes" id="UP000018769"/>
    </source>
</evidence>
<feature type="compositionally biased region" description="Basic residues" evidence="1">
    <location>
        <begin position="397"/>
        <end position="410"/>
    </location>
</feature>
<proteinExistence type="predicted"/>
<dbReference type="PATRIC" id="fig|673862.3.peg.708"/>
<dbReference type="HOGENOM" id="CLU_331132_0_0_7"/>
<feature type="compositionally biased region" description="Polar residues" evidence="1">
    <location>
        <begin position="368"/>
        <end position="380"/>
    </location>
</feature>
<dbReference type="OrthoDB" id="231913at2"/>
<dbReference type="STRING" id="673862.BABL1_gene_194"/>
<protein>
    <submittedName>
        <fullName evidence="2">Uncharacterized protein</fullName>
    </submittedName>
</protein>
<dbReference type="SUPFAM" id="SSF53474">
    <property type="entry name" value="alpha/beta-Hydrolases"/>
    <property type="match status" value="1"/>
</dbReference>
<accession>V6DJY0</accession>
<name>V6DJY0_9BACT</name>
<evidence type="ECO:0000313" key="2">
    <source>
        <dbReference type="EMBL" id="CDK30821.1"/>
    </source>
</evidence>
<gene>
    <name evidence="2" type="ORF">BABL1_gene_194</name>
</gene>
<feature type="compositionally biased region" description="Basic and acidic residues" evidence="1">
    <location>
        <begin position="430"/>
        <end position="448"/>
    </location>
</feature>
<dbReference type="EMBL" id="HG793133">
    <property type="protein sequence ID" value="CDK30821.1"/>
    <property type="molecule type" value="Genomic_DNA"/>
</dbReference>
<keyword evidence="3" id="KW-1185">Reference proteome</keyword>
<organism evidence="2 3">
    <name type="scientific">Candidatus Babela massiliensis</name>
    <dbReference type="NCBI Taxonomy" id="673862"/>
    <lineage>
        <taxon>Bacteria</taxon>
        <taxon>Candidatus Babelota</taxon>
        <taxon>Candidatus Babeliae</taxon>
        <taxon>Candidatus Babeliales</taxon>
        <taxon>Candidatus Babeliaceae</taxon>
        <taxon>Candidatus Babela</taxon>
    </lineage>
</organism>
<dbReference type="RefSeq" id="WP_023792553.1">
    <property type="nucleotide sequence ID" value="NC_023003.1"/>
</dbReference>
<evidence type="ECO:0000256" key="1">
    <source>
        <dbReference type="SAM" id="MobiDB-lite"/>
    </source>
</evidence>